<evidence type="ECO:0000313" key="2">
    <source>
        <dbReference type="RefSeq" id="XP_012945771.1"/>
    </source>
</evidence>
<gene>
    <name evidence="2" type="primary">LOC106013754</name>
</gene>
<protein>
    <submittedName>
        <fullName evidence="2">Uncharacterized protein LOC106013754</fullName>
    </submittedName>
</protein>
<dbReference type="RefSeq" id="XP_012945771.1">
    <property type="nucleotide sequence ID" value="XM_013090317.1"/>
</dbReference>
<dbReference type="GeneID" id="106013754"/>
<organism evidence="1 2">
    <name type="scientific">Aplysia californica</name>
    <name type="common">California sea hare</name>
    <dbReference type="NCBI Taxonomy" id="6500"/>
    <lineage>
        <taxon>Eukaryota</taxon>
        <taxon>Metazoa</taxon>
        <taxon>Spiralia</taxon>
        <taxon>Lophotrochozoa</taxon>
        <taxon>Mollusca</taxon>
        <taxon>Gastropoda</taxon>
        <taxon>Heterobranchia</taxon>
        <taxon>Euthyneura</taxon>
        <taxon>Tectipleura</taxon>
        <taxon>Aplysiida</taxon>
        <taxon>Aplysioidea</taxon>
        <taxon>Aplysiidae</taxon>
        <taxon>Aplysia</taxon>
    </lineage>
</organism>
<keyword evidence="1" id="KW-1185">Reference proteome</keyword>
<reference evidence="2" key="1">
    <citation type="submission" date="2025-08" db="UniProtKB">
        <authorList>
            <consortium name="RefSeq"/>
        </authorList>
    </citation>
    <scope>IDENTIFICATION</scope>
</reference>
<sequence length="117" mass="13884">MACGNLTYTEATPAWFHSYGLDYECRLRPSEQLRTRHEQILTSRLPEVPQLWEQLIQMEKIDPVEPRSRVVLDVRDSGHHAWPPQTQTESQSIGWFADSRRQHRCRLREWPASYSFC</sequence>
<name>A0ABM1ADT3_APLCA</name>
<dbReference type="Proteomes" id="UP000694888">
    <property type="component" value="Unplaced"/>
</dbReference>
<evidence type="ECO:0000313" key="1">
    <source>
        <dbReference type="Proteomes" id="UP000694888"/>
    </source>
</evidence>
<accession>A0ABM1ADT3</accession>
<proteinExistence type="predicted"/>